<evidence type="ECO:0000256" key="1">
    <source>
        <dbReference type="SAM" id="Phobius"/>
    </source>
</evidence>
<name>A0A2K8Z8C5_9BACT</name>
<organism evidence="3 4">
    <name type="scientific">Spirosoma pollinicola</name>
    <dbReference type="NCBI Taxonomy" id="2057025"/>
    <lineage>
        <taxon>Bacteria</taxon>
        <taxon>Pseudomonadati</taxon>
        <taxon>Bacteroidota</taxon>
        <taxon>Cytophagia</taxon>
        <taxon>Cytophagales</taxon>
        <taxon>Cytophagaceae</taxon>
        <taxon>Spirosoma</taxon>
    </lineage>
</organism>
<dbReference type="PROSITE" id="PS51257">
    <property type="entry name" value="PROKAR_LIPOPROTEIN"/>
    <property type="match status" value="1"/>
</dbReference>
<dbReference type="OrthoDB" id="956079at2"/>
<protein>
    <recommendedName>
        <fullName evidence="5">Lipoprotein</fullName>
    </recommendedName>
</protein>
<reference evidence="3 4" key="1">
    <citation type="submission" date="2017-11" db="EMBL/GenBank/DDBJ databases">
        <title>Taxonomic description and genome sequences of Spirosoma HA7 sp. nov., isolated from pollen microhabitat of Corylus avellana.</title>
        <authorList>
            <person name="Ambika Manirajan B."/>
            <person name="Suarez C."/>
            <person name="Ratering S."/>
            <person name="Geissler-Plaum R."/>
            <person name="Cardinale M."/>
            <person name="Sylvia S."/>
        </authorList>
    </citation>
    <scope>NUCLEOTIDE SEQUENCE [LARGE SCALE GENOMIC DNA]</scope>
    <source>
        <strain evidence="3 4">HA7</strain>
    </source>
</reference>
<keyword evidence="2" id="KW-0732">Signal</keyword>
<proteinExistence type="predicted"/>
<feature type="transmembrane region" description="Helical" evidence="1">
    <location>
        <begin position="214"/>
        <end position="235"/>
    </location>
</feature>
<evidence type="ECO:0008006" key="5">
    <source>
        <dbReference type="Google" id="ProtNLM"/>
    </source>
</evidence>
<keyword evidence="1" id="KW-1133">Transmembrane helix</keyword>
<keyword evidence="1" id="KW-0472">Membrane</keyword>
<keyword evidence="1" id="KW-0812">Transmembrane</keyword>
<dbReference type="AlphaFoldDB" id="A0A2K8Z8C5"/>
<accession>A0A2K8Z8C5</accession>
<keyword evidence="4" id="KW-1185">Reference proteome</keyword>
<feature type="signal peptide" evidence="2">
    <location>
        <begin position="1"/>
        <end position="21"/>
    </location>
</feature>
<gene>
    <name evidence="3" type="ORF">CWM47_32350</name>
</gene>
<evidence type="ECO:0000313" key="3">
    <source>
        <dbReference type="EMBL" id="AUD06127.1"/>
    </source>
</evidence>
<dbReference type="KEGG" id="spir:CWM47_32350"/>
<feature type="chain" id="PRO_5014972641" description="Lipoprotein" evidence="2">
    <location>
        <begin position="22"/>
        <end position="290"/>
    </location>
</feature>
<dbReference type="EMBL" id="CP025096">
    <property type="protein sequence ID" value="AUD06127.1"/>
    <property type="molecule type" value="Genomic_DNA"/>
</dbReference>
<dbReference type="Proteomes" id="UP000232883">
    <property type="component" value="Chromosome"/>
</dbReference>
<evidence type="ECO:0000256" key="2">
    <source>
        <dbReference type="SAM" id="SignalP"/>
    </source>
</evidence>
<dbReference type="RefSeq" id="WP_100992677.1">
    <property type="nucleotide sequence ID" value="NZ_CP025096.1"/>
</dbReference>
<evidence type="ECO:0000313" key="4">
    <source>
        <dbReference type="Proteomes" id="UP000232883"/>
    </source>
</evidence>
<sequence>MKRLAYIFMLMAMLTSCSVQKWIDGKFGRGSASKATIDTAVYDLGRSAMAGINHDVPAITYQLIKSLKNAADTLDPLDPLTRKIKRQIDSLGHLTNTQVDSIAETVIAKVVKLKGEIKDDQLKQFFLDAITKAGTTLDRKTRNLLANMIGSAVDRLNTDDTRQKLASVRDSLLNPATQHKLQETVRLSLQPTIDTLTNRIARIVHEDLPTVQKYATQFLIALGLIMSAIIALVWYQRRRYLRLVQVLTNQIHQIPQKSEYDRVVGHIQRQAQLENLEPLLRDVLKDQGIN</sequence>